<dbReference type="CDD" id="cd02440">
    <property type="entry name" value="AdoMet_MTases"/>
    <property type="match status" value="1"/>
</dbReference>
<dbReference type="RefSeq" id="WP_074640564.1">
    <property type="nucleotide sequence ID" value="NZ_FOFU01000001.1"/>
</dbReference>
<protein>
    <submittedName>
        <fullName evidence="1">Methyltransferase domain-containing protein</fullName>
    </submittedName>
</protein>
<reference evidence="1 2" key="1">
    <citation type="submission" date="2016-10" db="EMBL/GenBank/DDBJ databases">
        <authorList>
            <person name="de Groot N.N."/>
        </authorList>
    </citation>
    <scope>NUCLEOTIDE SEQUENCE [LARGE SCALE GENOMIC DNA]</scope>
    <source>
        <strain evidence="1 2">B25</strain>
    </source>
</reference>
<evidence type="ECO:0000313" key="1">
    <source>
        <dbReference type="EMBL" id="SEP80769.1"/>
    </source>
</evidence>
<dbReference type="InterPro" id="IPR029063">
    <property type="entry name" value="SAM-dependent_MTases_sf"/>
</dbReference>
<name>A0A1H9AVX6_9SPIR</name>
<accession>A0A1H9AVX6</accession>
<dbReference type="Proteomes" id="UP000182360">
    <property type="component" value="Unassembled WGS sequence"/>
</dbReference>
<dbReference type="Gene3D" id="3.40.50.150">
    <property type="entry name" value="Vaccinia Virus protein VP39"/>
    <property type="match status" value="1"/>
</dbReference>
<dbReference type="AlphaFoldDB" id="A0A1H9AVX6"/>
<keyword evidence="2" id="KW-1185">Reference proteome</keyword>
<proteinExistence type="predicted"/>
<evidence type="ECO:0000313" key="2">
    <source>
        <dbReference type="Proteomes" id="UP000182360"/>
    </source>
</evidence>
<dbReference type="Pfam" id="PF13489">
    <property type="entry name" value="Methyltransf_23"/>
    <property type="match status" value="1"/>
</dbReference>
<keyword evidence="1" id="KW-0489">Methyltransferase</keyword>
<sequence length="186" mass="21476">MKADYDEIADNYDNFFSSAKYREEDYEVAKKVPANGKVLDIGCGTGLLIDLYKYKKVPEFAYDYNGVDPCFKMLKKLILKYGDKKCQCCKFEEMDMSEKYDTIVSLYNSPSYIKPRAITKIKNIANNGAEVFLMFAKDGYTPIAHSLGHNKIKIYGFSAYKKYLRKLSKNFSYEEFNNYVIVSGKL</sequence>
<dbReference type="EMBL" id="FOFU01000001">
    <property type="protein sequence ID" value="SEP80769.1"/>
    <property type="molecule type" value="Genomic_DNA"/>
</dbReference>
<dbReference type="OrthoDB" id="371112at2"/>
<dbReference type="SUPFAM" id="SSF53335">
    <property type="entry name" value="S-adenosyl-L-methionine-dependent methyltransferases"/>
    <property type="match status" value="1"/>
</dbReference>
<organism evidence="1 2">
    <name type="scientific">Treponema bryantii</name>
    <dbReference type="NCBI Taxonomy" id="163"/>
    <lineage>
        <taxon>Bacteria</taxon>
        <taxon>Pseudomonadati</taxon>
        <taxon>Spirochaetota</taxon>
        <taxon>Spirochaetia</taxon>
        <taxon>Spirochaetales</taxon>
        <taxon>Treponemataceae</taxon>
        <taxon>Treponema</taxon>
    </lineage>
</organism>
<gene>
    <name evidence="1" type="ORF">SAMN04487977_101486</name>
</gene>
<dbReference type="GO" id="GO:0008168">
    <property type="term" value="F:methyltransferase activity"/>
    <property type="evidence" value="ECO:0007669"/>
    <property type="project" value="UniProtKB-KW"/>
</dbReference>
<dbReference type="GO" id="GO:0032259">
    <property type="term" value="P:methylation"/>
    <property type="evidence" value="ECO:0007669"/>
    <property type="project" value="UniProtKB-KW"/>
</dbReference>
<keyword evidence="1" id="KW-0808">Transferase</keyword>